<proteinExistence type="predicted"/>
<gene>
    <name evidence="1" type="ORF">C8E97_6556</name>
</gene>
<evidence type="ECO:0000313" key="1">
    <source>
        <dbReference type="EMBL" id="RKT57826.1"/>
    </source>
</evidence>
<dbReference type="RefSeq" id="WP_121010040.1">
    <property type="nucleotide sequence ID" value="NZ_RBXO01000001.1"/>
</dbReference>
<accession>A0A495W821</accession>
<sequence>MLVITELPFVDLRPFLAGDRVARLARPAWPLPLVGHEFVRDFGVVRATPDGGLHPWSGEEYFCAASSALTFRGSPTKNPRVRLVPRYRRMLTNGVVGRVEVAFQVSNRFDLDDVARSVADLPVRVRGAAPGRLAAAGLALAKLYSKATTPVSCRDRAPALVVPGQPLILVERRGLRGDGVATVMEDPETGVLLEHLWETSVAGTAALWAVSHGSATAAAVVRQVRVHAMRLHCESQAFTSVLRACLTGRLSPATSEPLRDYLHGSAKRILRPRYESLPQRGLLAGLAKAYADLTPSVTASVEAAFRNVSPSLTRLVAEAAELGRATAPDRPAVLFVNIKNTDGGKVIVGDNNVEKTTDIHIGDGARVQGAVGSDIGIGNSAFGDGARSGVDLPALLRQLVTQLEQLGPTADEQVELARMAEVEAAAAEPSRSRIRALVSGVLSAVREAGEAAAPAIQTAEAIRQALG</sequence>
<protein>
    <submittedName>
        <fullName evidence="1">Uncharacterized protein</fullName>
    </submittedName>
</protein>
<comment type="caution">
    <text evidence="1">The sequence shown here is derived from an EMBL/GenBank/DDBJ whole genome shotgun (WGS) entry which is preliminary data.</text>
</comment>
<dbReference type="OrthoDB" id="5177014at2"/>
<dbReference type="AlphaFoldDB" id="A0A495W821"/>
<reference evidence="1 2" key="1">
    <citation type="submission" date="2018-10" db="EMBL/GenBank/DDBJ databases">
        <title>Sequencing the genomes of 1000 actinobacteria strains.</title>
        <authorList>
            <person name="Klenk H.-P."/>
        </authorList>
    </citation>
    <scope>NUCLEOTIDE SEQUENCE [LARGE SCALE GENOMIC DNA]</scope>
    <source>
        <strain evidence="1 2">DSM 43800</strain>
    </source>
</reference>
<evidence type="ECO:0000313" key="2">
    <source>
        <dbReference type="Proteomes" id="UP000282084"/>
    </source>
</evidence>
<dbReference type="Proteomes" id="UP000282084">
    <property type="component" value="Unassembled WGS sequence"/>
</dbReference>
<organism evidence="1 2">
    <name type="scientific">Saccharothrix australiensis</name>
    <dbReference type="NCBI Taxonomy" id="2072"/>
    <lineage>
        <taxon>Bacteria</taxon>
        <taxon>Bacillati</taxon>
        <taxon>Actinomycetota</taxon>
        <taxon>Actinomycetes</taxon>
        <taxon>Pseudonocardiales</taxon>
        <taxon>Pseudonocardiaceae</taxon>
        <taxon>Saccharothrix</taxon>
    </lineage>
</organism>
<dbReference type="EMBL" id="RBXO01000001">
    <property type="protein sequence ID" value="RKT57826.1"/>
    <property type="molecule type" value="Genomic_DNA"/>
</dbReference>
<keyword evidence="2" id="KW-1185">Reference proteome</keyword>
<name>A0A495W821_9PSEU</name>